<dbReference type="AlphaFoldDB" id="A0A323V489"/>
<dbReference type="EMBL" id="JACIBU010000002">
    <property type="protein sequence ID" value="MBB3678264.1"/>
    <property type="molecule type" value="Genomic_DNA"/>
</dbReference>
<keyword evidence="4" id="KW-1185">Reference proteome</keyword>
<dbReference type="Proteomes" id="UP000247602">
    <property type="component" value="Unassembled WGS sequence"/>
</dbReference>
<evidence type="ECO:0000313" key="1">
    <source>
        <dbReference type="EMBL" id="MBB3674275.1"/>
    </source>
</evidence>
<reference evidence="1 5" key="2">
    <citation type="submission" date="2020-08" db="EMBL/GenBank/DDBJ databases">
        <title>Sequencing the genomes of 1000 actinobacteria strains.</title>
        <authorList>
            <person name="Klenk H.-P."/>
        </authorList>
    </citation>
    <scope>NUCLEOTIDE SEQUENCE [LARGE SCALE GENOMIC DNA]</scope>
    <source>
        <strain evidence="1 5">DSM 16678</strain>
    </source>
</reference>
<dbReference type="OrthoDB" id="5674923at2"/>
<sequence length="90" mass="9791">MSEQRTIACGEHGASPPAFLCGHLFDSVSPVGVVTSTDAVEPGDRPGAWCESCDAALVQQGEWNDESERDLDLRAVCVRCWDDIVARNQR</sequence>
<organism evidence="3 4">
    <name type="scientific">Modestobacter versicolor</name>
    <dbReference type="NCBI Taxonomy" id="429133"/>
    <lineage>
        <taxon>Bacteria</taxon>
        <taxon>Bacillati</taxon>
        <taxon>Actinomycetota</taxon>
        <taxon>Actinomycetes</taxon>
        <taxon>Geodermatophilales</taxon>
        <taxon>Geodermatophilaceae</taxon>
        <taxon>Modestobacter</taxon>
    </lineage>
</organism>
<protein>
    <submittedName>
        <fullName evidence="3">Uncharacterized protein</fullName>
    </submittedName>
</protein>
<proteinExistence type="predicted"/>
<dbReference type="EMBL" id="JACIBU010000001">
    <property type="protein sequence ID" value="MBB3674275.1"/>
    <property type="molecule type" value="Genomic_DNA"/>
</dbReference>
<reference evidence="3 4" key="1">
    <citation type="submission" date="2018-06" db="EMBL/GenBank/DDBJ databases">
        <title>Draft genome sequence of Modestobacter versicolor CP153-2.</title>
        <authorList>
            <person name="Gundlapally S.R."/>
        </authorList>
    </citation>
    <scope>NUCLEOTIDE SEQUENCE [LARGE SCALE GENOMIC DNA]</scope>
    <source>
        <strain evidence="3 4">CP153-2</strain>
    </source>
</reference>
<evidence type="ECO:0000313" key="2">
    <source>
        <dbReference type="EMBL" id="MBB3678264.1"/>
    </source>
</evidence>
<dbReference type="Proteomes" id="UP000580718">
    <property type="component" value="Unassembled WGS sequence"/>
</dbReference>
<evidence type="ECO:0000313" key="5">
    <source>
        <dbReference type="Proteomes" id="UP000580718"/>
    </source>
</evidence>
<comment type="caution">
    <text evidence="3">The sequence shown here is derived from an EMBL/GenBank/DDBJ whole genome shotgun (WGS) entry which is preliminary data.</text>
</comment>
<accession>A0A323V489</accession>
<dbReference type="RefSeq" id="WP_110554194.1">
    <property type="nucleotide sequence ID" value="NZ_JACIBU010000001.1"/>
</dbReference>
<gene>
    <name evidence="3" type="ORF">DMO24_21330</name>
    <name evidence="1" type="ORF">FHX36_000010</name>
    <name evidence="2" type="ORF">FHX36_004053</name>
</gene>
<name>A0A323V489_9ACTN</name>
<evidence type="ECO:0000313" key="4">
    <source>
        <dbReference type="Proteomes" id="UP000247602"/>
    </source>
</evidence>
<dbReference type="EMBL" id="QKNV01000364">
    <property type="protein sequence ID" value="PZA19331.1"/>
    <property type="molecule type" value="Genomic_DNA"/>
</dbReference>
<evidence type="ECO:0000313" key="3">
    <source>
        <dbReference type="EMBL" id="PZA19331.1"/>
    </source>
</evidence>